<dbReference type="InterPro" id="IPR010131">
    <property type="entry name" value="MdtP/NodT-like"/>
</dbReference>
<dbReference type="Gene3D" id="1.20.1600.10">
    <property type="entry name" value="Outer membrane efflux proteins (OEP)"/>
    <property type="match status" value="1"/>
</dbReference>
<keyword evidence="2" id="KW-1134">Transmembrane beta strand</keyword>
<gene>
    <name evidence="3" type="ORF">E7746_00180</name>
</gene>
<dbReference type="PANTHER" id="PTHR30203">
    <property type="entry name" value="OUTER MEMBRANE CATION EFFLUX PROTEIN"/>
    <property type="match status" value="1"/>
</dbReference>
<keyword evidence="2" id="KW-0472">Membrane</keyword>
<dbReference type="Proteomes" id="UP000297031">
    <property type="component" value="Chromosome"/>
</dbReference>
<dbReference type="KEGG" id="mgod:E7746_00180"/>
<sequence length="473" mass="52400">MRIKSISFYLITGLLLAPSAMNADDFKPLRVLNDSLPEQWTYNENFSQELPSDDRWWSYFEDPVLDSLITAGENNNYNILMAARRIEVARQSLNSIRAGYFPTFNLSGGWTKSRNSGALGSVMTRASTVDYFSLGIDMSWEIDIFGRIATKAKGAKASYNATRAEYAAVMTSLCSNIAKTYITLRMWQAELLVAQEHIASQEKILKMTEARHEAGLCSMLDVTQARIVFYSTQATLPQLKSSIHTTINALALLLGEYPEALNERLSATAPLPSYHHIVTAGIPMELLRRRPDIVEAEYQLAASAAQLGIAKKEFLPTLTLNGSIGTSAHRIGDMFKNDSFTYAIAPTLSWTIFDGLARNYNMASARASMEIEMDNYNLTVMTAVEEVDNAMSTYLATLDNIEMLKKVIEQSRKSLELSVDLYKSDLSAFSNVVDAQMSLLENQNSLVAAQGKALTSLVALYQALGGGWDITQL</sequence>
<proteinExistence type="inferred from homology"/>
<feature type="signal peptide" evidence="2">
    <location>
        <begin position="1"/>
        <end position="23"/>
    </location>
</feature>
<dbReference type="OrthoDB" id="9770517at2"/>
<reference evidence="3 4" key="1">
    <citation type="submission" date="2019-02" db="EMBL/GenBank/DDBJ databases">
        <title>Isolation and identification of novel species under the genus Muribaculum.</title>
        <authorList>
            <person name="Miyake S."/>
            <person name="Ding Y."/>
            <person name="Low A."/>
            <person name="Soh M."/>
            <person name="Seedorf H."/>
        </authorList>
    </citation>
    <scope>NUCLEOTIDE SEQUENCE [LARGE SCALE GENOMIC DNA]</scope>
    <source>
        <strain evidence="3 4">TLL-A4</strain>
    </source>
</reference>
<dbReference type="Gene3D" id="2.20.200.10">
    <property type="entry name" value="Outer membrane efflux proteins (OEP)"/>
    <property type="match status" value="1"/>
</dbReference>
<organism evidence="3 4">
    <name type="scientific">Muribaculum gordoncarteri</name>
    <dbReference type="NCBI Taxonomy" id="2530390"/>
    <lineage>
        <taxon>Bacteria</taxon>
        <taxon>Pseudomonadati</taxon>
        <taxon>Bacteroidota</taxon>
        <taxon>Bacteroidia</taxon>
        <taxon>Bacteroidales</taxon>
        <taxon>Muribaculaceae</taxon>
        <taxon>Muribaculum</taxon>
    </lineage>
</organism>
<dbReference type="SUPFAM" id="SSF56954">
    <property type="entry name" value="Outer membrane efflux proteins (OEP)"/>
    <property type="match status" value="1"/>
</dbReference>
<dbReference type="RefSeq" id="WP_136409430.1">
    <property type="nucleotide sequence ID" value="NZ_CP039393.1"/>
</dbReference>
<evidence type="ECO:0000313" key="4">
    <source>
        <dbReference type="Proteomes" id="UP000297031"/>
    </source>
</evidence>
<dbReference type="InterPro" id="IPR003423">
    <property type="entry name" value="OMP_efflux"/>
</dbReference>
<name>A0A4P7VAR0_9BACT</name>
<accession>A0A4P7VAR0</accession>
<evidence type="ECO:0000256" key="1">
    <source>
        <dbReference type="ARBA" id="ARBA00007613"/>
    </source>
</evidence>
<keyword evidence="4" id="KW-1185">Reference proteome</keyword>
<keyword evidence="2" id="KW-0812">Transmembrane</keyword>
<protein>
    <submittedName>
        <fullName evidence="3">Efflux transporter outer membrane subunit</fullName>
    </submittedName>
</protein>
<comment type="subcellular location">
    <subcellularLocation>
        <location evidence="2">Cell membrane</location>
        <topology evidence="2">Lipid-anchor</topology>
    </subcellularLocation>
</comment>
<dbReference type="Pfam" id="PF02321">
    <property type="entry name" value="OEP"/>
    <property type="match status" value="2"/>
</dbReference>
<dbReference type="NCBIfam" id="TIGR01845">
    <property type="entry name" value="outer_NodT"/>
    <property type="match status" value="1"/>
</dbReference>
<dbReference type="AlphaFoldDB" id="A0A4P7VAR0"/>
<dbReference type="GO" id="GO:0015562">
    <property type="term" value="F:efflux transmembrane transporter activity"/>
    <property type="evidence" value="ECO:0007669"/>
    <property type="project" value="InterPro"/>
</dbReference>
<dbReference type="EMBL" id="CP039393">
    <property type="protein sequence ID" value="QCD34412.1"/>
    <property type="molecule type" value="Genomic_DNA"/>
</dbReference>
<keyword evidence="2" id="KW-0732">Signal</keyword>
<comment type="similarity">
    <text evidence="1 2">Belongs to the outer membrane factor (OMF) (TC 1.B.17) family.</text>
</comment>
<keyword evidence="2" id="KW-0564">Palmitate</keyword>
<dbReference type="PANTHER" id="PTHR30203:SF31">
    <property type="entry name" value="RND EFFLUX SYSTEM, OUTER MEMBRANE LIPOPROTEIN, NODT"/>
    <property type="match status" value="1"/>
</dbReference>
<keyword evidence="2" id="KW-0449">Lipoprotein</keyword>
<feature type="chain" id="PRO_5021042698" evidence="2">
    <location>
        <begin position="24"/>
        <end position="473"/>
    </location>
</feature>
<evidence type="ECO:0000256" key="2">
    <source>
        <dbReference type="RuleBase" id="RU362097"/>
    </source>
</evidence>
<evidence type="ECO:0000313" key="3">
    <source>
        <dbReference type="EMBL" id="QCD34412.1"/>
    </source>
</evidence>
<dbReference type="GO" id="GO:0005886">
    <property type="term" value="C:plasma membrane"/>
    <property type="evidence" value="ECO:0007669"/>
    <property type="project" value="UniProtKB-SubCell"/>
</dbReference>